<evidence type="ECO:0008006" key="4">
    <source>
        <dbReference type="Google" id="ProtNLM"/>
    </source>
</evidence>
<reference evidence="2 3" key="1">
    <citation type="submission" date="2022-04" db="EMBL/GenBank/DDBJ databases">
        <title>Mechanism of arsenic methylation and mitigation arsenic toxicity by Bacillus sp. LH14 from an Arsenic-Contaminated Paddy Soil.</title>
        <authorList>
            <person name="Wang D."/>
        </authorList>
    </citation>
    <scope>NUCLEOTIDE SEQUENCE [LARGE SCALE GENOMIC DNA]</scope>
    <source>
        <strain evidence="2 3">LH14</strain>
    </source>
</reference>
<feature type="chain" id="PRO_5045071043" description="Carboxypeptidase regulatory-like domain-containing protein" evidence="1">
    <location>
        <begin position="25"/>
        <end position="189"/>
    </location>
</feature>
<protein>
    <recommendedName>
        <fullName evidence="4">Carboxypeptidase regulatory-like domain-containing protein</fullName>
    </recommendedName>
</protein>
<evidence type="ECO:0000313" key="2">
    <source>
        <dbReference type="EMBL" id="UPM56292.1"/>
    </source>
</evidence>
<keyword evidence="3" id="KW-1185">Reference proteome</keyword>
<name>A0ABY4JR23_9BACI</name>
<sequence>MKKICISTILSTFIFLSSSQLTLAAKLNEVSATLTVQVGPTATSSGETGQPIKGARVIIINSLGKILSTELTDSKGIAKINVLVNKDPLFPNRQMGEVTIITVAKGYNEQIDFRVPINEFNDHTAKDSVSLWIVDPKRRNEPRYTNGSYHRLTVYDMLDDYANQVGLTKQNIKMDVGAEPPWGPDLKKQ</sequence>
<evidence type="ECO:0000256" key="1">
    <source>
        <dbReference type="SAM" id="SignalP"/>
    </source>
</evidence>
<keyword evidence="1" id="KW-0732">Signal</keyword>
<dbReference type="EMBL" id="CP096034">
    <property type="protein sequence ID" value="UPM56292.1"/>
    <property type="molecule type" value="Genomic_DNA"/>
</dbReference>
<gene>
    <name evidence="2" type="ORF">MY490_10855</name>
</gene>
<accession>A0ABY4JR23</accession>
<dbReference type="RefSeq" id="WP_248269197.1">
    <property type="nucleotide sequence ID" value="NZ_CP096034.1"/>
</dbReference>
<evidence type="ECO:0000313" key="3">
    <source>
        <dbReference type="Proteomes" id="UP000830639"/>
    </source>
</evidence>
<dbReference type="Proteomes" id="UP000830639">
    <property type="component" value="Chromosome"/>
</dbReference>
<organism evidence="2 3">
    <name type="scientific">Gottfriedia acidiceleris</name>
    <dbReference type="NCBI Taxonomy" id="371036"/>
    <lineage>
        <taxon>Bacteria</taxon>
        <taxon>Bacillati</taxon>
        <taxon>Bacillota</taxon>
        <taxon>Bacilli</taxon>
        <taxon>Bacillales</taxon>
        <taxon>Bacillaceae</taxon>
        <taxon>Gottfriedia</taxon>
    </lineage>
</organism>
<feature type="signal peptide" evidence="1">
    <location>
        <begin position="1"/>
        <end position="24"/>
    </location>
</feature>
<proteinExistence type="predicted"/>